<name>A0A1B1YRA2_9GAMM</name>
<dbReference type="STRING" id="1810504.PG2T_03130"/>
<keyword evidence="6" id="KW-0479">Metal-binding</keyword>
<evidence type="ECO:0000256" key="10">
    <source>
        <dbReference type="ARBA" id="ARBA00039357"/>
    </source>
</evidence>
<keyword evidence="8" id="KW-0460">Magnesium</keyword>
<gene>
    <name evidence="12" type="ORF">PG2T_03130</name>
</gene>
<dbReference type="OrthoDB" id="148966at2"/>
<evidence type="ECO:0000256" key="4">
    <source>
        <dbReference type="ARBA" id="ARBA00012146"/>
    </source>
</evidence>
<evidence type="ECO:0000256" key="6">
    <source>
        <dbReference type="ARBA" id="ARBA00022723"/>
    </source>
</evidence>
<accession>A0A1B1YRA2</accession>
<proteinExistence type="inferred from homology"/>
<dbReference type="KEGG" id="gbi:PG2T_03130"/>
<dbReference type="EMBL" id="CP014671">
    <property type="protein sequence ID" value="ANX03283.1"/>
    <property type="molecule type" value="Genomic_DNA"/>
</dbReference>
<dbReference type="InterPro" id="IPR006355">
    <property type="entry name" value="LHPP/HDHD2"/>
</dbReference>
<dbReference type="FunFam" id="3.40.50.1000:FF:000051">
    <property type="entry name" value="Phospholysine phosphohistidine inorganic pyrophosphate phosphatase"/>
    <property type="match status" value="1"/>
</dbReference>
<dbReference type="AlphaFoldDB" id="A0A1B1YRA2"/>
<dbReference type="Gene3D" id="3.40.50.1000">
    <property type="entry name" value="HAD superfamily/HAD-like"/>
    <property type="match status" value="2"/>
</dbReference>
<dbReference type="PANTHER" id="PTHR19288">
    <property type="entry name" value="4-NITROPHENYLPHOSPHATASE-RELATED"/>
    <property type="match status" value="1"/>
</dbReference>
<dbReference type="RefSeq" id="WP_068802787.1">
    <property type="nucleotide sequence ID" value="NZ_CP014671.1"/>
</dbReference>
<evidence type="ECO:0000256" key="11">
    <source>
        <dbReference type="ARBA" id="ARBA00047820"/>
    </source>
</evidence>
<dbReference type="NCBIfam" id="TIGR01458">
    <property type="entry name" value="HAD-SF-IIA-hyp3"/>
    <property type="match status" value="1"/>
</dbReference>
<organism evidence="12 13">
    <name type="scientific">Immundisolibacter cernigliae</name>
    <dbReference type="NCBI Taxonomy" id="1810504"/>
    <lineage>
        <taxon>Bacteria</taxon>
        <taxon>Pseudomonadati</taxon>
        <taxon>Pseudomonadota</taxon>
        <taxon>Gammaproteobacteria</taxon>
        <taxon>Immundisolibacterales</taxon>
        <taxon>Immundisolibacteraceae</taxon>
        <taxon>Immundisolibacter</taxon>
    </lineage>
</organism>
<dbReference type="InterPro" id="IPR023214">
    <property type="entry name" value="HAD_sf"/>
</dbReference>
<dbReference type="SUPFAM" id="SSF56784">
    <property type="entry name" value="HAD-like"/>
    <property type="match status" value="1"/>
</dbReference>
<evidence type="ECO:0000313" key="13">
    <source>
        <dbReference type="Proteomes" id="UP000092952"/>
    </source>
</evidence>
<dbReference type="GO" id="GO:0046872">
    <property type="term" value="F:metal ion binding"/>
    <property type="evidence" value="ECO:0007669"/>
    <property type="project" value="UniProtKB-KW"/>
</dbReference>
<keyword evidence="5" id="KW-0963">Cytoplasm</keyword>
<dbReference type="InterPro" id="IPR036412">
    <property type="entry name" value="HAD-like_sf"/>
</dbReference>
<evidence type="ECO:0000313" key="12">
    <source>
        <dbReference type="EMBL" id="ANX03283.1"/>
    </source>
</evidence>
<dbReference type="InParanoid" id="A0A1B1YRA2"/>
<evidence type="ECO:0000256" key="9">
    <source>
        <dbReference type="ARBA" id="ARBA00037258"/>
    </source>
</evidence>
<keyword evidence="13" id="KW-1185">Reference proteome</keyword>
<reference evidence="13" key="1">
    <citation type="submission" date="2016-03" db="EMBL/GenBank/DDBJ databases">
        <title>Complete genome sequence of Solimmundus cernigliae, representing a novel lineage of polycyclic aromatic hydrocarbon degraders within the Gammaproteobacteria.</title>
        <authorList>
            <person name="Singleton D.R."/>
            <person name="Dickey A.N."/>
            <person name="Scholl E.H."/>
            <person name="Wright F.A."/>
            <person name="Aitken M.D."/>
        </authorList>
    </citation>
    <scope>NUCLEOTIDE SEQUENCE [LARGE SCALE GENOMIC DNA]</scope>
    <source>
        <strain evidence="13">TR3.2</strain>
    </source>
</reference>
<evidence type="ECO:0000256" key="7">
    <source>
        <dbReference type="ARBA" id="ARBA00022801"/>
    </source>
</evidence>
<comment type="subcellular location">
    <subcellularLocation>
        <location evidence="2">Cytoplasm</location>
    </subcellularLocation>
</comment>
<dbReference type="GO" id="GO:0005829">
    <property type="term" value="C:cytosol"/>
    <property type="evidence" value="ECO:0007669"/>
    <property type="project" value="TreeGrafter"/>
</dbReference>
<evidence type="ECO:0000256" key="3">
    <source>
        <dbReference type="ARBA" id="ARBA00007958"/>
    </source>
</evidence>
<evidence type="ECO:0000256" key="1">
    <source>
        <dbReference type="ARBA" id="ARBA00001946"/>
    </source>
</evidence>
<dbReference type="NCBIfam" id="TIGR01460">
    <property type="entry name" value="HAD-SF-IIA"/>
    <property type="match status" value="1"/>
</dbReference>
<dbReference type="Pfam" id="PF13242">
    <property type="entry name" value="Hydrolase_like"/>
    <property type="match status" value="1"/>
</dbReference>
<evidence type="ECO:0000256" key="2">
    <source>
        <dbReference type="ARBA" id="ARBA00004496"/>
    </source>
</evidence>
<dbReference type="EC" id="3.6.1.1" evidence="4"/>
<evidence type="ECO:0000256" key="8">
    <source>
        <dbReference type="ARBA" id="ARBA00022842"/>
    </source>
</evidence>
<protein>
    <recommendedName>
        <fullName evidence="10">Phospholysine phosphohistidine inorganic pyrophosphate phosphatase</fullName>
        <ecNumber evidence="4">3.6.1.1</ecNumber>
    </recommendedName>
</protein>
<dbReference type="InterPro" id="IPR006357">
    <property type="entry name" value="HAD-SF_hydro_IIA"/>
</dbReference>
<dbReference type="GO" id="GO:0004427">
    <property type="term" value="F:inorganic diphosphate phosphatase activity"/>
    <property type="evidence" value="ECO:0007669"/>
    <property type="project" value="UniProtKB-EC"/>
</dbReference>
<dbReference type="PANTHER" id="PTHR19288:SF44">
    <property type="entry name" value="PHOSPHOLYSINE PHOSPHOHISTIDINE INORGANIC PYROPHOSPHATE PHOSPHATASE"/>
    <property type="match status" value="1"/>
</dbReference>
<dbReference type="GO" id="GO:0016791">
    <property type="term" value="F:phosphatase activity"/>
    <property type="evidence" value="ECO:0007669"/>
    <property type="project" value="InterPro"/>
</dbReference>
<dbReference type="Pfam" id="PF13344">
    <property type="entry name" value="Hydrolase_6"/>
    <property type="match status" value="1"/>
</dbReference>
<sequence>MKLHTVLLDLGGVFYEGTRLLPGAQDALARLRASGLALRFVTNTTRQSRAALLLELARLGLDVATDELLTPASAARTVLLERGLRPLLLIHPGLAPDFAGIEVDQPNAVVVGDAGDHFSYAGLNQAFRLLQAGAPLLALGRNRYFKEADGLSLDAGPFVAALEYAAGVSAELLGKPAPALFAAALRPLACTPAQAVMIGDDVEADVNGALAAGLGGILVRTGKYRPGDEMRLATGGRLADDIGAAVDSLCLDQGTR</sequence>
<comment type="similarity">
    <text evidence="3">Belongs to the HAD-like hydrolase superfamily.</text>
</comment>
<comment type="function">
    <text evidence="9">Phosphatase that hydrolyzes imidodiphosphate, 3-phosphohistidine and 6-phospholysine. Has broad substrate specificity and can also hydrolyze inorganic diphosphate, but with lower efficiency.</text>
</comment>
<evidence type="ECO:0000256" key="5">
    <source>
        <dbReference type="ARBA" id="ARBA00022490"/>
    </source>
</evidence>
<comment type="cofactor">
    <cofactor evidence="1">
        <name>Mg(2+)</name>
        <dbReference type="ChEBI" id="CHEBI:18420"/>
    </cofactor>
</comment>
<comment type="catalytic activity">
    <reaction evidence="11">
        <text>diphosphate + H2O = 2 phosphate + H(+)</text>
        <dbReference type="Rhea" id="RHEA:24576"/>
        <dbReference type="ChEBI" id="CHEBI:15377"/>
        <dbReference type="ChEBI" id="CHEBI:15378"/>
        <dbReference type="ChEBI" id="CHEBI:33019"/>
        <dbReference type="ChEBI" id="CHEBI:43474"/>
        <dbReference type="EC" id="3.6.1.1"/>
    </reaction>
</comment>
<dbReference type="Proteomes" id="UP000092952">
    <property type="component" value="Chromosome"/>
</dbReference>
<keyword evidence="7 12" id="KW-0378">Hydrolase</keyword>